<name>A0ABN2TIJ9_9MICO</name>
<reference evidence="5 6" key="1">
    <citation type="journal article" date="2019" name="Int. J. Syst. Evol. Microbiol.">
        <title>The Global Catalogue of Microorganisms (GCM) 10K type strain sequencing project: providing services to taxonomists for standard genome sequencing and annotation.</title>
        <authorList>
            <consortium name="The Broad Institute Genomics Platform"/>
            <consortium name="The Broad Institute Genome Sequencing Center for Infectious Disease"/>
            <person name="Wu L."/>
            <person name="Ma J."/>
        </authorList>
    </citation>
    <scope>NUCLEOTIDE SEQUENCE [LARGE SCALE GENOMIC DNA]</scope>
    <source>
        <strain evidence="5 6">JCM 14546</strain>
    </source>
</reference>
<evidence type="ECO:0000256" key="2">
    <source>
        <dbReference type="ARBA" id="ARBA00022723"/>
    </source>
</evidence>
<organism evidence="5 6">
    <name type="scientific">Brevibacterium samyangense</name>
    <dbReference type="NCBI Taxonomy" id="366888"/>
    <lineage>
        <taxon>Bacteria</taxon>
        <taxon>Bacillati</taxon>
        <taxon>Actinomycetota</taxon>
        <taxon>Actinomycetes</taxon>
        <taxon>Micrococcales</taxon>
        <taxon>Brevibacteriaceae</taxon>
        <taxon>Brevibacterium</taxon>
    </lineage>
</organism>
<dbReference type="PANTHER" id="PTHR43270:SF12">
    <property type="entry name" value="SUCCINYL-DIAMINOPIMELATE DESUCCINYLASE"/>
    <property type="match status" value="1"/>
</dbReference>
<keyword evidence="2" id="KW-0479">Metal-binding</keyword>
<accession>A0ABN2TIJ9</accession>
<dbReference type="InterPro" id="IPR002933">
    <property type="entry name" value="Peptidase_M20"/>
</dbReference>
<dbReference type="Proteomes" id="UP001500755">
    <property type="component" value="Unassembled WGS sequence"/>
</dbReference>
<gene>
    <name evidence="5" type="ORF">GCM10009755_19860</name>
</gene>
<dbReference type="EMBL" id="BAAANO010000018">
    <property type="protein sequence ID" value="GAA2009253.1"/>
    <property type="molecule type" value="Genomic_DNA"/>
</dbReference>
<proteinExistence type="predicted"/>
<protein>
    <submittedName>
        <fullName evidence="5">Dipeptidase</fullName>
    </submittedName>
</protein>
<comment type="caution">
    <text evidence="5">The sequence shown here is derived from an EMBL/GenBank/DDBJ whole genome shotgun (WGS) entry which is preliminary data.</text>
</comment>
<dbReference type="Gene3D" id="3.30.70.360">
    <property type="match status" value="1"/>
</dbReference>
<sequence length="455" mass="48180">MTTSHTPLTAADLRARLAPVYDSVLAELAELVAIPSLAWASSDPAQVQASAEAVARFAGTRGFDSVEILRGRNTDGSEGYPAVVARRAAPEGRPTVLLYAHHDVQPTGDLALWETDPFTATKKGDRLYGRGVADDKAGVLIHLAALDVLADDLNVGVVLFVEGEEEAGSPSFRDFLERYRDKLASDVIVVADSANWAAGTPALTTSLRGMCAIEFSLTTLDHDVHSGVYGGLVPDAMMAMTRLLNTLWDENGSVAVEGLVGVRESEVDYPEETVRKDSGVLPTTDLIGAGPISSRLWRQPSITVTGLDNPPVAVSSNTLRATMRAKLSVRIAPGDSVDNAIASVKRHLEAHVPFGAQLEFGEVEGGNAWLADPEDPSVQIAQGALSEAFGTDSVFMGIGGSIPFIADLLEVFPGASILVTGPQDPDTRAHSANESLYLPDFEASIVAEALMLDRL</sequence>
<dbReference type="PANTHER" id="PTHR43270">
    <property type="entry name" value="BETA-ALA-HIS DIPEPTIDASE"/>
    <property type="match status" value="1"/>
</dbReference>
<evidence type="ECO:0000256" key="1">
    <source>
        <dbReference type="ARBA" id="ARBA00022670"/>
    </source>
</evidence>
<evidence type="ECO:0000313" key="5">
    <source>
        <dbReference type="EMBL" id="GAA2009253.1"/>
    </source>
</evidence>
<evidence type="ECO:0000313" key="6">
    <source>
        <dbReference type="Proteomes" id="UP001500755"/>
    </source>
</evidence>
<dbReference type="SUPFAM" id="SSF53187">
    <property type="entry name" value="Zn-dependent exopeptidases"/>
    <property type="match status" value="1"/>
</dbReference>
<dbReference type="InterPro" id="IPR051458">
    <property type="entry name" value="Cyt/Met_Dipeptidase"/>
</dbReference>
<keyword evidence="1" id="KW-0645">Protease</keyword>
<dbReference type="Gene3D" id="3.40.630.10">
    <property type="entry name" value="Zn peptidases"/>
    <property type="match status" value="1"/>
</dbReference>
<keyword evidence="6" id="KW-1185">Reference proteome</keyword>
<dbReference type="NCBIfam" id="NF005914">
    <property type="entry name" value="PRK07907.1"/>
    <property type="match status" value="1"/>
</dbReference>
<evidence type="ECO:0000259" key="4">
    <source>
        <dbReference type="Pfam" id="PF07687"/>
    </source>
</evidence>
<dbReference type="Pfam" id="PF07687">
    <property type="entry name" value="M20_dimer"/>
    <property type="match status" value="1"/>
</dbReference>
<dbReference type="Pfam" id="PF01546">
    <property type="entry name" value="Peptidase_M20"/>
    <property type="match status" value="1"/>
</dbReference>
<feature type="domain" description="Peptidase M20 dimerisation" evidence="4">
    <location>
        <begin position="213"/>
        <end position="353"/>
    </location>
</feature>
<dbReference type="InterPro" id="IPR011650">
    <property type="entry name" value="Peptidase_M20_dimer"/>
</dbReference>
<keyword evidence="3" id="KW-0378">Hydrolase</keyword>
<evidence type="ECO:0000256" key="3">
    <source>
        <dbReference type="ARBA" id="ARBA00022801"/>
    </source>
</evidence>
<dbReference type="RefSeq" id="WP_344309260.1">
    <property type="nucleotide sequence ID" value="NZ_BAAANO010000018.1"/>
</dbReference>